<evidence type="ECO:0000259" key="7">
    <source>
        <dbReference type="Pfam" id="PF00557"/>
    </source>
</evidence>
<dbReference type="PANTHER" id="PTHR43330:SF8">
    <property type="entry name" value="METHIONINE AMINOPEPTIDASE 1D, MITOCHONDRIAL"/>
    <property type="match status" value="1"/>
</dbReference>
<evidence type="ECO:0000256" key="6">
    <source>
        <dbReference type="RuleBase" id="RU003653"/>
    </source>
</evidence>
<comment type="similarity">
    <text evidence="5">Belongs to the peptidase M24A family. Methionine aminopeptidase type 1 subfamily.</text>
</comment>
<dbReference type="SUPFAM" id="SSF55920">
    <property type="entry name" value="Creatinase/aminopeptidase"/>
    <property type="match status" value="1"/>
</dbReference>
<dbReference type="OrthoDB" id="3209743at2759"/>
<accession>A0A0D7BD25</accession>
<evidence type="ECO:0000256" key="5">
    <source>
        <dbReference type="HAMAP-Rule" id="MF_03174"/>
    </source>
</evidence>
<dbReference type="EMBL" id="KN880503">
    <property type="protein sequence ID" value="KIY68422.1"/>
    <property type="molecule type" value="Genomic_DNA"/>
</dbReference>
<dbReference type="GO" id="GO:0046872">
    <property type="term" value="F:metal ion binding"/>
    <property type="evidence" value="ECO:0007669"/>
    <property type="project" value="UniProtKB-UniRule"/>
</dbReference>
<dbReference type="AlphaFoldDB" id="A0A0D7BD25"/>
<dbReference type="HAMAP" id="MF_01974">
    <property type="entry name" value="MetAP_1"/>
    <property type="match status" value="1"/>
</dbReference>
<sequence>MQDPAYTHRLHMAKKGETVLDDPTNLGTYNVIIPEEPYTFGVKHILPRPVPPHIVPPPYVRGEAEEKGNGIIPLGGIEEERVRQAAALARDARIFAGTLVKSGITTEAIDELVHEFIVDHGAYPSPLLYKGFPKAVCTSVNNIIAHGIPDARPLMDGDIVNIDVTVYLNGYHGDTSQTYLVGNVDEAGRLLCEITNAALAVGIKACGPGRHFRDIGNSIHELLKRPYHGQEFSTSPSFTGHGIATAFHTRPWIYHTYNEEPDVMKPGHCFTIEPPIIHGHDTRSWIWPDDWTASTENCARSAQAEHMVLITETGADVLTA</sequence>
<dbReference type="GO" id="GO:0004239">
    <property type="term" value="F:initiator methionyl aminopeptidase activity"/>
    <property type="evidence" value="ECO:0007669"/>
    <property type="project" value="UniProtKB-UniRule"/>
</dbReference>
<evidence type="ECO:0000256" key="2">
    <source>
        <dbReference type="ARBA" id="ARBA00022670"/>
    </source>
</evidence>
<feature type="domain" description="Peptidase M24" evidence="7">
    <location>
        <begin position="80"/>
        <end position="312"/>
    </location>
</feature>
<feature type="binding site" evidence="5">
    <location>
        <position position="241"/>
    </location>
    <ligand>
        <name>a divalent metal cation</name>
        <dbReference type="ChEBI" id="CHEBI:60240"/>
        <label>2</label>
        <note>catalytic</note>
    </ligand>
</feature>
<comment type="function">
    <text evidence="6">Cotranslationally removes the N-terminal methionine from nascent proteins. The N-terminal methionine is often cleaved when the second residue in the primary sequence is small and uncharged (Met-Ala-, Cys, Gly, Pro, Ser, Thr, or Val).</text>
</comment>
<gene>
    <name evidence="8" type="ORF">CYLTODRAFT_436607</name>
</gene>
<feature type="binding site" evidence="5">
    <location>
        <position position="163"/>
    </location>
    <ligand>
        <name>a divalent metal cation</name>
        <dbReference type="ChEBI" id="CHEBI:60240"/>
        <label>1</label>
    </ligand>
</feature>
<feature type="binding site" evidence="5">
    <location>
        <position position="174"/>
    </location>
    <ligand>
        <name>a divalent metal cation</name>
        <dbReference type="ChEBI" id="CHEBI:60240"/>
        <label>1</label>
    </ligand>
</feature>
<keyword evidence="3 5" id="KW-0479">Metal-binding</keyword>
<protein>
    <recommendedName>
        <fullName evidence="6">Methionine aminopeptidase</fullName>
        <ecNumber evidence="6">3.4.11.18</ecNumber>
    </recommendedName>
</protein>
<evidence type="ECO:0000313" key="9">
    <source>
        <dbReference type="Proteomes" id="UP000054007"/>
    </source>
</evidence>
<keyword evidence="4 5" id="KW-0378">Hydrolase</keyword>
<evidence type="ECO:0000256" key="4">
    <source>
        <dbReference type="ARBA" id="ARBA00022801"/>
    </source>
</evidence>
<dbReference type="Pfam" id="PF00557">
    <property type="entry name" value="Peptidase_M24"/>
    <property type="match status" value="1"/>
</dbReference>
<dbReference type="InterPro" id="IPR002467">
    <property type="entry name" value="Pept_M24A_MAP1"/>
</dbReference>
<dbReference type="GO" id="GO:0006508">
    <property type="term" value="P:proteolysis"/>
    <property type="evidence" value="ECO:0007669"/>
    <property type="project" value="UniProtKB-KW"/>
</dbReference>
<dbReference type="Gene3D" id="3.90.230.10">
    <property type="entry name" value="Creatinase/methionine aminopeptidase superfamily"/>
    <property type="match status" value="1"/>
</dbReference>
<feature type="binding site" evidence="5">
    <location>
        <position position="305"/>
    </location>
    <ligand>
        <name>a divalent metal cation</name>
        <dbReference type="ChEBI" id="CHEBI:60240"/>
        <label>2</label>
        <note>catalytic</note>
    </ligand>
</feature>
<feature type="binding site" evidence="5">
    <location>
        <position position="174"/>
    </location>
    <ligand>
        <name>a divalent metal cation</name>
        <dbReference type="ChEBI" id="CHEBI:60240"/>
        <label>2</label>
        <note>catalytic</note>
    </ligand>
</feature>
<dbReference type="STRING" id="1314674.A0A0D7BD25"/>
<reference evidence="8 9" key="1">
    <citation type="journal article" date="2015" name="Fungal Genet. Biol.">
        <title>Evolution of novel wood decay mechanisms in Agaricales revealed by the genome sequences of Fistulina hepatica and Cylindrobasidium torrendii.</title>
        <authorList>
            <person name="Floudas D."/>
            <person name="Held B.W."/>
            <person name="Riley R."/>
            <person name="Nagy L.G."/>
            <person name="Koehler G."/>
            <person name="Ransdell A.S."/>
            <person name="Younus H."/>
            <person name="Chow J."/>
            <person name="Chiniquy J."/>
            <person name="Lipzen A."/>
            <person name="Tritt A."/>
            <person name="Sun H."/>
            <person name="Haridas S."/>
            <person name="LaButti K."/>
            <person name="Ohm R.A."/>
            <person name="Kues U."/>
            <person name="Blanchette R.A."/>
            <person name="Grigoriev I.V."/>
            <person name="Minto R.E."/>
            <person name="Hibbett D.S."/>
        </authorList>
    </citation>
    <scope>NUCLEOTIDE SEQUENCE [LARGE SCALE GENOMIC DNA]</scope>
    <source>
        <strain evidence="8 9">FP15055 ss-10</strain>
    </source>
</reference>
<dbReference type="InterPro" id="IPR036005">
    <property type="entry name" value="Creatinase/aminopeptidase-like"/>
</dbReference>
<proteinExistence type="inferred from homology"/>
<dbReference type="InterPro" id="IPR001714">
    <property type="entry name" value="Pept_M24_MAP"/>
</dbReference>
<comment type="catalytic activity">
    <reaction evidence="5 6">
        <text>Release of N-terminal amino acids, preferentially methionine, from peptides and arylamides.</text>
        <dbReference type="EC" id="3.4.11.18"/>
    </reaction>
</comment>
<evidence type="ECO:0000256" key="3">
    <source>
        <dbReference type="ARBA" id="ARBA00022723"/>
    </source>
</evidence>
<dbReference type="EC" id="3.4.11.18" evidence="6"/>
<evidence type="ECO:0000313" key="8">
    <source>
        <dbReference type="EMBL" id="KIY68422.1"/>
    </source>
</evidence>
<feature type="binding site" evidence="5">
    <location>
        <position position="146"/>
    </location>
    <ligand>
        <name>substrate</name>
    </ligand>
</feature>
<dbReference type="PANTHER" id="PTHR43330">
    <property type="entry name" value="METHIONINE AMINOPEPTIDASE"/>
    <property type="match status" value="1"/>
</dbReference>
<dbReference type="PRINTS" id="PR00599">
    <property type="entry name" value="MAPEPTIDASE"/>
</dbReference>
<dbReference type="CDD" id="cd01086">
    <property type="entry name" value="MetAP1"/>
    <property type="match status" value="1"/>
</dbReference>
<feature type="binding site" evidence="5">
    <location>
        <position position="305"/>
    </location>
    <ligand>
        <name>a divalent metal cation</name>
        <dbReference type="ChEBI" id="CHEBI:60240"/>
        <label>1</label>
    </ligand>
</feature>
<dbReference type="InterPro" id="IPR000994">
    <property type="entry name" value="Pept_M24"/>
</dbReference>
<organism evidence="8 9">
    <name type="scientific">Cylindrobasidium torrendii FP15055 ss-10</name>
    <dbReference type="NCBI Taxonomy" id="1314674"/>
    <lineage>
        <taxon>Eukaryota</taxon>
        <taxon>Fungi</taxon>
        <taxon>Dikarya</taxon>
        <taxon>Basidiomycota</taxon>
        <taxon>Agaricomycotina</taxon>
        <taxon>Agaricomycetes</taxon>
        <taxon>Agaricomycetidae</taxon>
        <taxon>Agaricales</taxon>
        <taxon>Marasmiineae</taxon>
        <taxon>Physalacriaceae</taxon>
        <taxon>Cylindrobasidium</taxon>
    </lineage>
</organism>
<keyword evidence="2 5" id="KW-0645">Protease</keyword>
<name>A0A0D7BD25_9AGAR</name>
<dbReference type="NCBIfam" id="TIGR00500">
    <property type="entry name" value="met_pdase_I"/>
    <property type="match status" value="1"/>
</dbReference>
<keyword evidence="9" id="KW-1185">Reference proteome</keyword>
<evidence type="ECO:0000256" key="1">
    <source>
        <dbReference type="ARBA" id="ARBA00022438"/>
    </source>
</evidence>
<dbReference type="Proteomes" id="UP000054007">
    <property type="component" value="Unassembled WGS sequence"/>
</dbReference>
<comment type="cofactor">
    <cofactor evidence="5">
        <name>Co(2+)</name>
        <dbReference type="ChEBI" id="CHEBI:48828"/>
    </cofactor>
    <cofactor evidence="5">
        <name>Zn(2+)</name>
        <dbReference type="ChEBI" id="CHEBI:29105"/>
    </cofactor>
    <cofactor evidence="5">
        <name>Mn(2+)</name>
        <dbReference type="ChEBI" id="CHEBI:29035"/>
    </cofactor>
    <cofactor evidence="5">
        <name>Fe(2+)</name>
        <dbReference type="ChEBI" id="CHEBI:29033"/>
    </cofactor>
    <text evidence="5">Binds 2 divalent metal cations per subunit. Has a high-affinity and a low affinity metal-binding site. The true nature of the physiological cofactor is under debate. The enzyme is active with cobalt, zinc, manganese or divalent iron ions. Most likely, methionine aminopeptidases function as mononuclear Fe(2+)-metalloproteases under physiological conditions, and the catalytically relevant metal-binding site has been assigned to the histidine-containing high-affinity site.</text>
</comment>
<dbReference type="GO" id="GO:0070006">
    <property type="term" value="F:metalloaminopeptidase activity"/>
    <property type="evidence" value="ECO:0007669"/>
    <property type="project" value="UniProtKB-UniRule"/>
</dbReference>
<feature type="binding site" evidence="5">
    <location>
        <position position="248"/>
    </location>
    <ligand>
        <name>substrate</name>
    </ligand>
</feature>
<keyword evidence="1 5" id="KW-0031">Aminopeptidase</keyword>
<feature type="binding site" evidence="5">
    <location>
        <position position="273"/>
    </location>
    <ligand>
        <name>a divalent metal cation</name>
        <dbReference type="ChEBI" id="CHEBI:60240"/>
        <label>2</label>
        <note>catalytic</note>
    </ligand>
</feature>